<dbReference type="InterPro" id="IPR006076">
    <property type="entry name" value="FAD-dep_OxRdtase"/>
</dbReference>
<dbReference type="RefSeq" id="WP_219874004.1">
    <property type="nucleotide sequence ID" value="NZ_JAHZIJ010000016.1"/>
</dbReference>
<reference evidence="3 4" key="1">
    <citation type="submission" date="2021-07" db="EMBL/GenBank/DDBJ databases">
        <title>Paenibacillus radiodurans sp. nov., isolated from the southeastern edge of Tengger Desert.</title>
        <authorList>
            <person name="Zhang G."/>
        </authorList>
    </citation>
    <scope>NUCLEOTIDE SEQUENCE [LARGE SCALE GENOMIC DNA]</scope>
    <source>
        <strain evidence="3 4">DT7-4</strain>
    </source>
</reference>
<evidence type="ECO:0000313" key="4">
    <source>
        <dbReference type="Proteomes" id="UP000812277"/>
    </source>
</evidence>
<dbReference type="SUPFAM" id="SSF51905">
    <property type="entry name" value="FAD/NAD(P)-binding domain"/>
    <property type="match status" value="1"/>
</dbReference>
<accession>A0ABS7DAC9</accession>
<dbReference type="PANTHER" id="PTHR13847:SF201">
    <property type="entry name" value="PUTATIBE OXIDOREDUCTASE"/>
    <property type="match status" value="1"/>
</dbReference>
<evidence type="ECO:0000256" key="1">
    <source>
        <dbReference type="SAM" id="MobiDB-lite"/>
    </source>
</evidence>
<organism evidence="3 4">
    <name type="scientific">Paenibacillus oenotherae</name>
    <dbReference type="NCBI Taxonomy" id="1435645"/>
    <lineage>
        <taxon>Bacteria</taxon>
        <taxon>Bacillati</taxon>
        <taxon>Bacillota</taxon>
        <taxon>Bacilli</taxon>
        <taxon>Bacillales</taxon>
        <taxon>Paenibacillaceae</taxon>
        <taxon>Paenibacillus</taxon>
    </lineage>
</organism>
<feature type="region of interest" description="Disordered" evidence="1">
    <location>
        <begin position="298"/>
        <end position="318"/>
    </location>
</feature>
<sequence length="410" mass="45472">MKDLYYGEAYWPTTLPDFHSYPPLQSDVRYRVAIIGGGISGVLCGYILAQAGINAVILERGEVAGGSTSVNTGLLQFCNDIMLTELIQQIGEHDAVQFYRACRGAIEQIGHIASELGTAAGFSRRSSLYYASTEQDVPKLRREYEALLANGFPVEYWEPDQIMQHFPFRKPGAMVTHGDAEINPFQFVHALAGASSKLGLAIHEHTDIIAHDTTDNGVHRLKTGAGAVVEADHVIYAIGYEPEELRGHLISAELNRTYAIATEPQENAATWHERFLIWETARPYLYMRTTADGRIIAGGLDEKKPEPTSSEQSRHKRTDKLHKQVMQLFPTLDAPVAYDWTATFGESRDNLPFIGMDPACRGVYYCLGYGGNGSVYSMIAATILRSLIRGEDHPIASIVRLDRPSILKRI</sequence>
<dbReference type="Gene3D" id="3.30.9.10">
    <property type="entry name" value="D-Amino Acid Oxidase, subunit A, domain 2"/>
    <property type="match status" value="1"/>
</dbReference>
<dbReference type="PANTHER" id="PTHR13847">
    <property type="entry name" value="SARCOSINE DEHYDROGENASE-RELATED"/>
    <property type="match status" value="1"/>
</dbReference>
<dbReference type="InterPro" id="IPR036188">
    <property type="entry name" value="FAD/NAD-bd_sf"/>
</dbReference>
<feature type="domain" description="FAD dependent oxidoreductase" evidence="2">
    <location>
        <begin position="31"/>
        <end position="384"/>
    </location>
</feature>
<proteinExistence type="predicted"/>
<name>A0ABS7DAC9_9BACL</name>
<evidence type="ECO:0000313" key="3">
    <source>
        <dbReference type="EMBL" id="MBW7476754.1"/>
    </source>
</evidence>
<gene>
    <name evidence="3" type="ORF">K0T92_18710</name>
</gene>
<protein>
    <submittedName>
        <fullName evidence="3">FAD-binding oxidoreductase</fullName>
    </submittedName>
</protein>
<dbReference type="Proteomes" id="UP000812277">
    <property type="component" value="Unassembled WGS sequence"/>
</dbReference>
<dbReference type="EMBL" id="JAHZIJ010000016">
    <property type="protein sequence ID" value="MBW7476754.1"/>
    <property type="molecule type" value="Genomic_DNA"/>
</dbReference>
<comment type="caution">
    <text evidence="3">The sequence shown here is derived from an EMBL/GenBank/DDBJ whole genome shotgun (WGS) entry which is preliminary data.</text>
</comment>
<evidence type="ECO:0000259" key="2">
    <source>
        <dbReference type="Pfam" id="PF01266"/>
    </source>
</evidence>
<dbReference type="Gene3D" id="3.50.50.60">
    <property type="entry name" value="FAD/NAD(P)-binding domain"/>
    <property type="match status" value="1"/>
</dbReference>
<dbReference type="Pfam" id="PF01266">
    <property type="entry name" value="DAO"/>
    <property type="match status" value="1"/>
</dbReference>
<keyword evidence="4" id="KW-1185">Reference proteome</keyword>